<evidence type="ECO:0000256" key="3">
    <source>
        <dbReference type="PROSITE-ProRule" id="PRU00169"/>
    </source>
</evidence>
<accession>A0A7W9TP01</accession>
<dbReference type="InterPro" id="IPR016032">
    <property type="entry name" value="Sig_transdc_resp-reg_C-effctor"/>
</dbReference>
<dbReference type="InterPro" id="IPR051015">
    <property type="entry name" value="EvgA-like"/>
</dbReference>
<dbReference type="GO" id="GO:0000160">
    <property type="term" value="P:phosphorelay signal transduction system"/>
    <property type="evidence" value="ECO:0007669"/>
    <property type="project" value="InterPro"/>
</dbReference>
<dbReference type="PROSITE" id="PS50043">
    <property type="entry name" value="HTH_LUXR_2"/>
    <property type="match status" value="1"/>
</dbReference>
<gene>
    <name evidence="6" type="ORF">HNR28_001391</name>
</gene>
<comment type="caution">
    <text evidence="6">The sequence shown here is derived from an EMBL/GenBank/DDBJ whole genome shotgun (WGS) entry which is preliminary data.</text>
</comment>
<dbReference type="RefSeq" id="WP_211369346.1">
    <property type="nucleotide sequence ID" value="NZ_JACHIB010000007.1"/>
</dbReference>
<dbReference type="PRINTS" id="PR00038">
    <property type="entry name" value="HTHLUXR"/>
</dbReference>
<dbReference type="Gene3D" id="1.10.10.10">
    <property type="entry name" value="Winged helix-like DNA-binding domain superfamily/Winged helix DNA-binding domain"/>
    <property type="match status" value="1"/>
</dbReference>
<dbReference type="CDD" id="cd17535">
    <property type="entry name" value="REC_NarL-like"/>
    <property type="match status" value="1"/>
</dbReference>
<keyword evidence="1 3" id="KW-0597">Phosphoprotein</keyword>
<dbReference type="CDD" id="cd06170">
    <property type="entry name" value="LuxR_C_like"/>
    <property type="match status" value="1"/>
</dbReference>
<feature type="domain" description="Response regulatory" evidence="5">
    <location>
        <begin position="6"/>
        <end position="124"/>
    </location>
</feature>
<dbReference type="SMART" id="SM00448">
    <property type="entry name" value="REC"/>
    <property type="match status" value="1"/>
</dbReference>
<dbReference type="GO" id="GO:0006355">
    <property type="term" value="P:regulation of DNA-templated transcription"/>
    <property type="evidence" value="ECO:0007669"/>
    <property type="project" value="InterPro"/>
</dbReference>
<dbReference type="PANTHER" id="PTHR45566:SF2">
    <property type="entry name" value="NARL SUBFAMILY"/>
    <property type="match status" value="1"/>
</dbReference>
<evidence type="ECO:0000256" key="2">
    <source>
        <dbReference type="ARBA" id="ARBA00023125"/>
    </source>
</evidence>
<dbReference type="SMART" id="SM00421">
    <property type="entry name" value="HTH_LUXR"/>
    <property type="match status" value="1"/>
</dbReference>
<evidence type="ECO:0000313" key="6">
    <source>
        <dbReference type="EMBL" id="MBB6083353.1"/>
    </source>
</evidence>
<feature type="modified residue" description="4-aspartylphosphate" evidence="3">
    <location>
        <position position="59"/>
    </location>
</feature>
<dbReference type="SUPFAM" id="SSF52172">
    <property type="entry name" value="CheY-like"/>
    <property type="match status" value="1"/>
</dbReference>
<dbReference type="Proteomes" id="UP000541136">
    <property type="component" value="Unassembled WGS sequence"/>
</dbReference>
<dbReference type="InterPro" id="IPR011006">
    <property type="entry name" value="CheY-like_superfamily"/>
</dbReference>
<evidence type="ECO:0000313" key="7">
    <source>
        <dbReference type="Proteomes" id="UP000541136"/>
    </source>
</evidence>
<dbReference type="PANTHER" id="PTHR45566">
    <property type="entry name" value="HTH-TYPE TRANSCRIPTIONAL REGULATOR YHJB-RELATED"/>
    <property type="match status" value="1"/>
</dbReference>
<keyword evidence="2 6" id="KW-0238">DNA-binding</keyword>
<dbReference type="InterPro" id="IPR058245">
    <property type="entry name" value="NreC/VraR/RcsB-like_REC"/>
</dbReference>
<dbReference type="GO" id="GO:0003677">
    <property type="term" value="F:DNA binding"/>
    <property type="evidence" value="ECO:0007669"/>
    <property type="project" value="UniProtKB-KW"/>
</dbReference>
<dbReference type="Gene3D" id="3.40.50.2300">
    <property type="match status" value="1"/>
</dbReference>
<feature type="domain" description="HTH luxR-type" evidence="4">
    <location>
        <begin position="137"/>
        <end position="202"/>
    </location>
</feature>
<dbReference type="Pfam" id="PF00196">
    <property type="entry name" value="GerE"/>
    <property type="match status" value="1"/>
</dbReference>
<dbReference type="PROSITE" id="PS50110">
    <property type="entry name" value="RESPONSE_REGULATORY"/>
    <property type="match status" value="1"/>
</dbReference>
<organism evidence="6 7">
    <name type="scientific">Castellaniella defragrans</name>
    <name type="common">Alcaligenes defragrans</name>
    <dbReference type="NCBI Taxonomy" id="75697"/>
    <lineage>
        <taxon>Bacteria</taxon>
        <taxon>Pseudomonadati</taxon>
        <taxon>Pseudomonadota</taxon>
        <taxon>Betaproteobacteria</taxon>
        <taxon>Burkholderiales</taxon>
        <taxon>Alcaligenaceae</taxon>
        <taxon>Castellaniella</taxon>
    </lineage>
</organism>
<dbReference type="Pfam" id="PF00072">
    <property type="entry name" value="Response_reg"/>
    <property type="match status" value="1"/>
</dbReference>
<evidence type="ECO:0000259" key="5">
    <source>
        <dbReference type="PROSITE" id="PS50110"/>
    </source>
</evidence>
<dbReference type="InterPro" id="IPR036388">
    <property type="entry name" value="WH-like_DNA-bd_sf"/>
</dbReference>
<dbReference type="InterPro" id="IPR000792">
    <property type="entry name" value="Tscrpt_reg_LuxR_C"/>
</dbReference>
<dbReference type="InterPro" id="IPR001789">
    <property type="entry name" value="Sig_transdc_resp-reg_receiver"/>
</dbReference>
<dbReference type="AlphaFoldDB" id="A0A7W9TP01"/>
<sequence>MTQPDSILLVDDHPVFRLGMRHVLAHRFPRAPLAEAGTFDEALLKAQALRPAPALFVLDLMLPGFAPDTGIPLLRGLYPRAVIVVLSMAEAAAYVDQVMRAGADGFVGKSVPPDEIAAAIESICDGEILVRTAPSLLGGEALVLSPRQREVLALLEQGKSNKEIGAELGISPLTARMHVSALMRVLGVDSRTAIVARASRWHLPR</sequence>
<evidence type="ECO:0000259" key="4">
    <source>
        <dbReference type="PROSITE" id="PS50043"/>
    </source>
</evidence>
<reference evidence="6 7" key="1">
    <citation type="submission" date="2020-08" db="EMBL/GenBank/DDBJ databases">
        <title>Genomic Encyclopedia of Type Strains, Phase IV (KMG-IV): sequencing the most valuable type-strain genomes for metagenomic binning, comparative biology and taxonomic classification.</title>
        <authorList>
            <person name="Goeker M."/>
        </authorList>
    </citation>
    <scope>NUCLEOTIDE SEQUENCE [LARGE SCALE GENOMIC DNA]</scope>
    <source>
        <strain evidence="6 7">DSM 12141</strain>
    </source>
</reference>
<evidence type="ECO:0000256" key="1">
    <source>
        <dbReference type="ARBA" id="ARBA00022553"/>
    </source>
</evidence>
<protein>
    <submittedName>
        <fullName evidence="6">DNA-binding NarL/FixJ family response regulator</fullName>
    </submittedName>
</protein>
<name>A0A7W9TP01_CASDE</name>
<dbReference type="EMBL" id="JACHIB010000007">
    <property type="protein sequence ID" value="MBB6083353.1"/>
    <property type="molecule type" value="Genomic_DNA"/>
</dbReference>
<dbReference type="SUPFAM" id="SSF46894">
    <property type="entry name" value="C-terminal effector domain of the bipartite response regulators"/>
    <property type="match status" value="1"/>
</dbReference>
<proteinExistence type="predicted"/>